<dbReference type="GO" id="GO:0043565">
    <property type="term" value="F:sequence-specific DNA binding"/>
    <property type="evidence" value="ECO:0007669"/>
    <property type="project" value="InterPro"/>
</dbReference>
<dbReference type="EMBL" id="VFOZ01000001">
    <property type="protein sequence ID" value="TQL98426.1"/>
    <property type="molecule type" value="Genomic_DNA"/>
</dbReference>
<dbReference type="InterPro" id="IPR003313">
    <property type="entry name" value="AraC-bd"/>
</dbReference>
<dbReference type="InterPro" id="IPR009057">
    <property type="entry name" value="Homeodomain-like_sf"/>
</dbReference>
<evidence type="ECO:0000256" key="5">
    <source>
        <dbReference type="ARBA" id="ARBA00074140"/>
    </source>
</evidence>
<dbReference type="FunFam" id="1.10.10.60:FF:000132">
    <property type="entry name" value="AraC family transcriptional regulator"/>
    <property type="match status" value="1"/>
</dbReference>
<keyword evidence="3 8" id="KW-0238">DNA-binding</keyword>
<dbReference type="SUPFAM" id="SSF51182">
    <property type="entry name" value="RmlC-like cupins"/>
    <property type="match status" value="1"/>
</dbReference>
<evidence type="ECO:0000313" key="9">
    <source>
        <dbReference type="Proteomes" id="UP000316096"/>
    </source>
</evidence>
<evidence type="ECO:0000256" key="6">
    <source>
        <dbReference type="ARBA" id="ARBA00079449"/>
    </source>
</evidence>
<evidence type="ECO:0000256" key="4">
    <source>
        <dbReference type="ARBA" id="ARBA00023163"/>
    </source>
</evidence>
<dbReference type="PROSITE" id="PS01124">
    <property type="entry name" value="HTH_ARAC_FAMILY_2"/>
    <property type="match status" value="1"/>
</dbReference>
<dbReference type="Pfam" id="PF02311">
    <property type="entry name" value="AraC_binding"/>
    <property type="match status" value="1"/>
</dbReference>
<evidence type="ECO:0000256" key="1">
    <source>
        <dbReference type="ARBA" id="ARBA00022491"/>
    </source>
</evidence>
<dbReference type="CDD" id="cd06124">
    <property type="entry name" value="cupin_NimR-like_N"/>
    <property type="match status" value="1"/>
</dbReference>
<comment type="caution">
    <text evidence="8">The sequence shown here is derived from an EMBL/GenBank/DDBJ whole genome shotgun (WGS) entry which is preliminary data.</text>
</comment>
<evidence type="ECO:0000313" key="8">
    <source>
        <dbReference type="EMBL" id="TQL98426.1"/>
    </source>
</evidence>
<gene>
    <name evidence="8" type="ORF">FB559_4049</name>
</gene>
<name>A0A543CMT5_9ACTN</name>
<dbReference type="InterPro" id="IPR018060">
    <property type="entry name" value="HTH_AraC"/>
</dbReference>
<dbReference type="Gene3D" id="2.60.120.10">
    <property type="entry name" value="Jelly Rolls"/>
    <property type="match status" value="1"/>
</dbReference>
<dbReference type="InterPro" id="IPR014710">
    <property type="entry name" value="RmlC-like_jellyroll"/>
</dbReference>
<dbReference type="Gene3D" id="1.10.10.60">
    <property type="entry name" value="Homeodomain-like"/>
    <property type="match status" value="1"/>
</dbReference>
<dbReference type="PANTHER" id="PTHR11019:SF199">
    <property type="entry name" value="HTH-TYPE TRANSCRIPTIONAL REGULATOR NIMR"/>
    <property type="match status" value="1"/>
</dbReference>
<keyword evidence="4" id="KW-0804">Transcription</keyword>
<proteinExistence type="predicted"/>
<dbReference type="Pfam" id="PF12833">
    <property type="entry name" value="HTH_18"/>
    <property type="match status" value="1"/>
</dbReference>
<keyword evidence="9" id="KW-1185">Reference proteome</keyword>
<evidence type="ECO:0000259" key="7">
    <source>
        <dbReference type="PROSITE" id="PS01124"/>
    </source>
</evidence>
<organism evidence="8 9">
    <name type="scientific">Actinoallomurus bryophytorum</name>
    <dbReference type="NCBI Taxonomy" id="1490222"/>
    <lineage>
        <taxon>Bacteria</taxon>
        <taxon>Bacillati</taxon>
        <taxon>Actinomycetota</taxon>
        <taxon>Actinomycetes</taxon>
        <taxon>Streptosporangiales</taxon>
        <taxon>Thermomonosporaceae</taxon>
        <taxon>Actinoallomurus</taxon>
    </lineage>
</organism>
<keyword evidence="1" id="KW-0678">Repressor</keyword>
<dbReference type="AlphaFoldDB" id="A0A543CMT5"/>
<accession>A0A543CMT5</accession>
<dbReference type="GO" id="GO:0003700">
    <property type="term" value="F:DNA-binding transcription factor activity"/>
    <property type="evidence" value="ECO:0007669"/>
    <property type="project" value="InterPro"/>
</dbReference>
<reference evidence="8 9" key="1">
    <citation type="submission" date="2019-06" db="EMBL/GenBank/DDBJ databases">
        <title>Sequencing the genomes of 1000 actinobacteria strains.</title>
        <authorList>
            <person name="Klenk H.-P."/>
        </authorList>
    </citation>
    <scope>NUCLEOTIDE SEQUENCE [LARGE SCALE GENOMIC DNA]</scope>
    <source>
        <strain evidence="8 9">DSM 102200</strain>
    </source>
</reference>
<evidence type="ECO:0000256" key="2">
    <source>
        <dbReference type="ARBA" id="ARBA00023015"/>
    </source>
</evidence>
<dbReference type="Proteomes" id="UP000316096">
    <property type="component" value="Unassembled WGS sequence"/>
</dbReference>
<dbReference type="SUPFAM" id="SSF46689">
    <property type="entry name" value="Homeodomain-like"/>
    <property type="match status" value="1"/>
</dbReference>
<protein>
    <recommendedName>
        <fullName evidence="5">HTH-type transcriptional regulator RipA</fullName>
    </recommendedName>
    <alternativeName>
        <fullName evidence="6">Repressor of iron proteins A</fullName>
    </alternativeName>
</protein>
<sequence>MMSQNGQFRSYGDGAILVAAFSAEGRRYDAHRHAEHQLAWASSGMLTVTSAAGTWVLPPARALWIPAGTEHAMDADRHTTVCCPYFGEGRGPRWTRPTVVAIGALARELILHLAAAELAAAARRRAEGVLLDQLAEVPVTTIAVPMPRDPRALAVARAVVDDPADDATLEMWGRRAGAAVRTLARLFPAETGMTFGRWRTQVRLRAALPLLAAGLPVATVARRVGYATPSAFVAVFRKVTGVPPATYFTNRSPSPQDRDRR</sequence>
<dbReference type="RefSeq" id="WP_221640087.1">
    <property type="nucleotide sequence ID" value="NZ_VFOZ01000001.1"/>
</dbReference>
<dbReference type="InterPro" id="IPR018062">
    <property type="entry name" value="HTH_AraC-typ_CS"/>
</dbReference>
<dbReference type="PANTHER" id="PTHR11019">
    <property type="entry name" value="HTH-TYPE TRANSCRIPTIONAL REGULATOR NIMR"/>
    <property type="match status" value="1"/>
</dbReference>
<dbReference type="PROSITE" id="PS00041">
    <property type="entry name" value="HTH_ARAC_FAMILY_1"/>
    <property type="match status" value="1"/>
</dbReference>
<evidence type="ECO:0000256" key="3">
    <source>
        <dbReference type="ARBA" id="ARBA00023125"/>
    </source>
</evidence>
<feature type="domain" description="HTH araC/xylS-type" evidence="7">
    <location>
        <begin position="153"/>
        <end position="250"/>
    </location>
</feature>
<dbReference type="SMART" id="SM00342">
    <property type="entry name" value="HTH_ARAC"/>
    <property type="match status" value="1"/>
</dbReference>
<keyword evidence="2" id="KW-0805">Transcription regulation</keyword>
<dbReference type="InterPro" id="IPR011051">
    <property type="entry name" value="RmlC_Cupin_sf"/>
</dbReference>